<dbReference type="Gene3D" id="3.80.10.10">
    <property type="entry name" value="Ribonuclease Inhibitor"/>
    <property type="match status" value="1"/>
</dbReference>
<comment type="function">
    <text evidence="1">Confers resistance to late blight (Phytophthora infestans) races carrying the avirulence gene Avr1. Resistance proteins guard the plant against pathogens that contain an appropriate avirulence protein via an indirect interaction with this avirulence protein. That triggers a defense system including the hypersensitive response, which restricts the pathogen growth.</text>
</comment>
<organism evidence="13">
    <name type="scientific">Sesamum calycinum</name>
    <dbReference type="NCBI Taxonomy" id="2727403"/>
    <lineage>
        <taxon>Eukaryota</taxon>
        <taxon>Viridiplantae</taxon>
        <taxon>Streptophyta</taxon>
        <taxon>Embryophyta</taxon>
        <taxon>Tracheophyta</taxon>
        <taxon>Spermatophyta</taxon>
        <taxon>Magnoliopsida</taxon>
        <taxon>eudicotyledons</taxon>
        <taxon>Gunneridae</taxon>
        <taxon>Pentapetalae</taxon>
        <taxon>asterids</taxon>
        <taxon>lamiids</taxon>
        <taxon>Lamiales</taxon>
        <taxon>Pedaliaceae</taxon>
        <taxon>Sesamum</taxon>
    </lineage>
</organism>
<dbReference type="AlphaFoldDB" id="A0AAW2NF52"/>
<evidence type="ECO:0000256" key="2">
    <source>
        <dbReference type="ARBA" id="ARBA00004496"/>
    </source>
</evidence>
<reference evidence="13" key="1">
    <citation type="submission" date="2020-06" db="EMBL/GenBank/DDBJ databases">
        <authorList>
            <person name="Li T."/>
            <person name="Hu X."/>
            <person name="Zhang T."/>
            <person name="Song X."/>
            <person name="Zhang H."/>
            <person name="Dai N."/>
            <person name="Sheng W."/>
            <person name="Hou X."/>
            <person name="Wei L."/>
        </authorList>
    </citation>
    <scope>NUCLEOTIDE SEQUENCE</scope>
    <source>
        <strain evidence="13">KEN8</strain>
        <tissue evidence="13">Leaf</tissue>
    </source>
</reference>
<dbReference type="FunFam" id="3.40.50.300:FF:001091">
    <property type="entry name" value="Probable disease resistance protein At1g61300"/>
    <property type="match status" value="1"/>
</dbReference>
<comment type="similarity">
    <text evidence="3">Belongs to the disease resistance NB-LRR family.</text>
</comment>
<evidence type="ECO:0000256" key="5">
    <source>
        <dbReference type="ARBA" id="ARBA00022614"/>
    </source>
</evidence>
<proteinExistence type="inferred from homology"/>
<feature type="domain" description="Disease resistance protein winged helix" evidence="12">
    <location>
        <begin position="268"/>
        <end position="338"/>
    </location>
</feature>
<keyword evidence="6" id="KW-0381">Hypersensitive response</keyword>
<dbReference type="InterPro" id="IPR032675">
    <property type="entry name" value="LRR_dom_sf"/>
</dbReference>
<comment type="subcellular location">
    <subcellularLocation>
        <location evidence="2">Cytoplasm</location>
    </subcellularLocation>
</comment>
<dbReference type="FunFam" id="1.10.10.10:FF:000322">
    <property type="entry name" value="Probable disease resistance protein At1g63360"/>
    <property type="match status" value="1"/>
</dbReference>
<dbReference type="PANTHER" id="PTHR23155:SF1152">
    <property type="entry name" value="AAA+ ATPASE DOMAIN-CONTAINING PROTEIN"/>
    <property type="match status" value="1"/>
</dbReference>
<dbReference type="GO" id="GO:0009626">
    <property type="term" value="P:plant-type hypersensitive response"/>
    <property type="evidence" value="ECO:0007669"/>
    <property type="project" value="UniProtKB-KW"/>
</dbReference>
<sequence>MEDLARQLAVVADEADDIIDFHVKEPVDVQEQQPSIVSVPVSSTALPSSDKNTMVGFDDLLLQVVDELTRDESNLQILPIVGMGGIGKTTLAQNAFNHPYIVNRFDKRIWFTISQQYSVREILLKYFFKDEKDFGTDHLGVAELGVRLHKLLCGERYLIIIDDIWSIKAWEDFMLYLPNNENGSRILVTTRLLDVACSLRFDNHYFKVNFLDEDKSWDLLCEKLLHKKVALIQSWRKLEGKLLDVVADFLWQLFLPIYLKPCFLYMRVFPEDGWISVSELIKLWICEGFLKPIRGKSLEEVAKEYLKDLIDRNLILIRDWTRSGRIKACGIHDILRELCVRESEREHLICVPKAQKIHISIMMEDYACFLCGHWLNRHNKIHLQEVGVGSQSKTVGLPDPVEGQDSTILEDLSTLGIGEFCCSEEIVKRIPNLKELRVRQRLSGDYSLVKLNKLESLRLIGNNSLLEDIGFPTSLKKLILSGSEIPWKKITIIGSSLPNLEVLKLDSAFVGPEWNPIEGEFLRLKVLTIDGIDLEQWGAEDIHFPNLHGLGGEPGYGKGSFIVHALAVASAGSMGSQSKFPRFMVPSYSGKLGSFQLRGSSYAKISSLKGVPSCFTMGTPKKRLCKYKRSYSSFSMCSI</sequence>
<evidence type="ECO:0000256" key="6">
    <source>
        <dbReference type="ARBA" id="ARBA00022667"/>
    </source>
</evidence>
<keyword evidence="4" id="KW-0963">Cytoplasm</keyword>
<dbReference type="GO" id="GO:0051607">
    <property type="term" value="P:defense response to virus"/>
    <property type="evidence" value="ECO:0007669"/>
    <property type="project" value="UniProtKB-ARBA"/>
</dbReference>
<dbReference type="GO" id="GO:0005524">
    <property type="term" value="F:ATP binding"/>
    <property type="evidence" value="ECO:0007669"/>
    <property type="project" value="UniProtKB-KW"/>
</dbReference>
<dbReference type="Gene3D" id="1.10.10.10">
    <property type="entry name" value="Winged helix-like DNA-binding domain superfamily/Winged helix DNA-binding domain"/>
    <property type="match status" value="1"/>
</dbReference>
<evidence type="ECO:0000313" key="13">
    <source>
        <dbReference type="EMBL" id="KAL0341529.1"/>
    </source>
</evidence>
<evidence type="ECO:0000256" key="10">
    <source>
        <dbReference type="ARBA" id="ARBA00022840"/>
    </source>
</evidence>
<dbReference type="InterPro" id="IPR044974">
    <property type="entry name" value="Disease_R_plants"/>
</dbReference>
<evidence type="ECO:0000256" key="4">
    <source>
        <dbReference type="ARBA" id="ARBA00022490"/>
    </source>
</evidence>
<dbReference type="PRINTS" id="PR00364">
    <property type="entry name" value="DISEASERSIST"/>
</dbReference>
<dbReference type="InterPro" id="IPR002182">
    <property type="entry name" value="NB-ARC"/>
</dbReference>
<gene>
    <name evidence="13" type="ORF">Scaly_1815500</name>
</gene>
<keyword evidence="9" id="KW-0611">Plant defense</keyword>
<dbReference type="GO" id="GO:0043531">
    <property type="term" value="F:ADP binding"/>
    <property type="evidence" value="ECO:0007669"/>
    <property type="project" value="InterPro"/>
</dbReference>
<evidence type="ECO:0000259" key="11">
    <source>
        <dbReference type="Pfam" id="PF00931"/>
    </source>
</evidence>
<evidence type="ECO:0000256" key="8">
    <source>
        <dbReference type="ARBA" id="ARBA00022741"/>
    </source>
</evidence>
<keyword evidence="10" id="KW-0067">ATP-binding</keyword>
<keyword evidence="8" id="KW-0547">Nucleotide-binding</keyword>
<reference evidence="13" key="2">
    <citation type="journal article" date="2024" name="Plant">
        <title>Genomic evolution and insights into agronomic trait innovations of Sesamum species.</title>
        <authorList>
            <person name="Miao H."/>
            <person name="Wang L."/>
            <person name="Qu L."/>
            <person name="Liu H."/>
            <person name="Sun Y."/>
            <person name="Le M."/>
            <person name="Wang Q."/>
            <person name="Wei S."/>
            <person name="Zheng Y."/>
            <person name="Lin W."/>
            <person name="Duan Y."/>
            <person name="Cao H."/>
            <person name="Xiong S."/>
            <person name="Wang X."/>
            <person name="Wei L."/>
            <person name="Li C."/>
            <person name="Ma Q."/>
            <person name="Ju M."/>
            <person name="Zhao R."/>
            <person name="Li G."/>
            <person name="Mu C."/>
            <person name="Tian Q."/>
            <person name="Mei H."/>
            <person name="Zhang T."/>
            <person name="Gao T."/>
            <person name="Zhang H."/>
        </authorList>
    </citation>
    <scope>NUCLEOTIDE SEQUENCE</scope>
    <source>
        <strain evidence="13">KEN8</strain>
    </source>
</reference>
<dbReference type="EMBL" id="JACGWM010000011">
    <property type="protein sequence ID" value="KAL0341529.1"/>
    <property type="molecule type" value="Genomic_DNA"/>
</dbReference>
<dbReference type="Gene3D" id="3.40.50.300">
    <property type="entry name" value="P-loop containing nucleotide triphosphate hydrolases"/>
    <property type="match status" value="1"/>
</dbReference>
<evidence type="ECO:0000259" key="12">
    <source>
        <dbReference type="Pfam" id="PF23559"/>
    </source>
</evidence>
<dbReference type="SUPFAM" id="SSF52540">
    <property type="entry name" value="P-loop containing nucleoside triphosphate hydrolases"/>
    <property type="match status" value="1"/>
</dbReference>
<dbReference type="InterPro" id="IPR058922">
    <property type="entry name" value="WHD_DRP"/>
</dbReference>
<dbReference type="SUPFAM" id="SSF52047">
    <property type="entry name" value="RNI-like"/>
    <property type="match status" value="1"/>
</dbReference>
<evidence type="ECO:0000256" key="1">
    <source>
        <dbReference type="ARBA" id="ARBA00002074"/>
    </source>
</evidence>
<dbReference type="PANTHER" id="PTHR23155">
    <property type="entry name" value="DISEASE RESISTANCE PROTEIN RP"/>
    <property type="match status" value="1"/>
</dbReference>
<dbReference type="Pfam" id="PF23559">
    <property type="entry name" value="WHD_DRP"/>
    <property type="match status" value="1"/>
</dbReference>
<keyword evidence="5" id="KW-0433">Leucine-rich repeat</keyword>
<evidence type="ECO:0000256" key="3">
    <source>
        <dbReference type="ARBA" id="ARBA00008894"/>
    </source>
</evidence>
<dbReference type="GO" id="GO:0005737">
    <property type="term" value="C:cytoplasm"/>
    <property type="evidence" value="ECO:0007669"/>
    <property type="project" value="UniProtKB-SubCell"/>
</dbReference>
<feature type="domain" description="NB-ARC" evidence="11">
    <location>
        <begin position="60"/>
        <end position="228"/>
    </location>
</feature>
<dbReference type="Pfam" id="PF00931">
    <property type="entry name" value="NB-ARC"/>
    <property type="match status" value="1"/>
</dbReference>
<name>A0AAW2NF52_9LAMI</name>
<protein>
    <submittedName>
        <fullName evidence="13">Disease resistance protein RPM1</fullName>
    </submittedName>
</protein>
<evidence type="ECO:0000256" key="7">
    <source>
        <dbReference type="ARBA" id="ARBA00022737"/>
    </source>
</evidence>
<keyword evidence="7" id="KW-0677">Repeat</keyword>
<dbReference type="InterPro" id="IPR036388">
    <property type="entry name" value="WH-like_DNA-bd_sf"/>
</dbReference>
<dbReference type="InterPro" id="IPR027417">
    <property type="entry name" value="P-loop_NTPase"/>
</dbReference>
<evidence type="ECO:0000256" key="9">
    <source>
        <dbReference type="ARBA" id="ARBA00022821"/>
    </source>
</evidence>
<accession>A0AAW2NF52</accession>
<comment type="caution">
    <text evidence="13">The sequence shown here is derived from an EMBL/GenBank/DDBJ whole genome shotgun (WGS) entry which is preliminary data.</text>
</comment>